<reference evidence="1" key="1">
    <citation type="journal article" date="2020" name="Stud. Mycol.">
        <title>101 Dothideomycetes genomes: a test case for predicting lifestyles and emergence of pathogens.</title>
        <authorList>
            <person name="Haridas S."/>
            <person name="Albert R."/>
            <person name="Binder M."/>
            <person name="Bloem J."/>
            <person name="Labutti K."/>
            <person name="Salamov A."/>
            <person name="Andreopoulos B."/>
            <person name="Baker S."/>
            <person name="Barry K."/>
            <person name="Bills G."/>
            <person name="Bluhm B."/>
            <person name="Cannon C."/>
            <person name="Castanera R."/>
            <person name="Culley D."/>
            <person name="Daum C."/>
            <person name="Ezra D."/>
            <person name="Gonzalez J."/>
            <person name="Henrissat B."/>
            <person name="Kuo A."/>
            <person name="Liang C."/>
            <person name="Lipzen A."/>
            <person name="Lutzoni F."/>
            <person name="Magnuson J."/>
            <person name="Mondo S."/>
            <person name="Nolan M."/>
            <person name="Ohm R."/>
            <person name="Pangilinan J."/>
            <person name="Park H.-J."/>
            <person name="Ramirez L."/>
            <person name="Alfaro M."/>
            <person name="Sun H."/>
            <person name="Tritt A."/>
            <person name="Yoshinaga Y."/>
            <person name="Zwiers L.-H."/>
            <person name="Turgeon B."/>
            <person name="Goodwin S."/>
            <person name="Spatafora J."/>
            <person name="Crous P."/>
            <person name="Grigoriev I."/>
        </authorList>
    </citation>
    <scope>NUCLEOTIDE SEQUENCE</scope>
    <source>
        <strain evidence="1">CBS 122681</strain>
    </source>
</reference>
<dbReference type="PANTHER" id="PTHR39596">
    <property type="match status" value="1"/>
</dbReference>
<accession>A0A6A6SVE8</accession>
<dbReference type="AlphaFoldDB" id="A0A6A6SVE8"/>
<proteinExistence type="predicted"/>
<organism evidence="1 2">
    <name type="scientific">Lophiostoma macrostomum CBS 122681</name>
    <dbReference type="NCBI Taxonomy" id="1314788"/>
    <lineage>
        <taxon>Eukaryota</taxon>
        <taxon>Fungi</taxon>
        <taxon>Dikarya</taxon>
        <taxon>Ascomycota</taxon>
        <taxon>Pezizomycotina</taxon>
        <taxon>Dothideomycetes</taxon>
        <taxon>Pleosporomycetidae</taxon>
        <taxon>Pleosporales</taxon>
        <taxon>Lophiostomataceae</taxon>
        <taxon>Lophiostoma</taxon>
    </lineage>
</organism>
<evidence type="ECO:0008006" key="3">
    <source>
        <dbReference type="Google" id="ProtNLM"/>
    </source>
</evidence>
<name>A0A6A6SVE8_9PLEO</name>
<sequence>MDHLPIVNRPHRLQLTIPCLCDPHDYDGLGFEGFSRRRGWRLEPQPDPTFKNPDIIDPLTASDLSRYDGLQYSDLSAAAFAQSWLFFGLLHEVLALQRIHFDPLDYVVDSGQGYFITTTHFAHVFETWTSQVERHSFAGRENRAIFRAVQNYLITSLAFLCPHFTSREPLPGHPVHRRIRTDTGAEVSLFTTVDFLDWMSRCTRFPDPFASRMRDVDDTDTSISLKKHLESIGWCKSELSLMALGFDNTTCHFAGALYRQSQGLDHSVCSSIKCLARQVIKGGYRTNHAEGCQGCVFLRVDEEELAHRVCTSPLVNLCIDVPAGEYLDANTELKFTSNVPYVAISHVWSDGLGNEQANSLPLCQLRRLRRLVDDLSQSRFCGQTFAIWVDTLAVAVHHPEARRNVLVRLVQIYQDAAAVLVLDDDLQRTPVSCSLEEKLVRIGLSGWTRRLWTLEEGMAASRHLVFQFLGGVFSIPSADSLPIECNTVARCAHLLYHRLLPDQHGNYSSGSFWNSLLFSITYRSTSRRSDEPICFSHIFGLDVSGLVKAGDADERMRLFYDLLARAGIRFPARLLFTRETKLQITGYRWAPSSFLELSGEDISALHSDILTEDKLSVTLDVGGGLRIPSFSRHHVHLPDKLKDLLFCKVGVVWYVMAPRSLGLSRRLKRGEKHYSSSLAERLAPELQGAELDSQLEPLVNACASRDQELDYQRRSPPLALICEGQGDMSSRGLIAMRRGYDTSTQPHAIKVEAIMPVDILELEARGKNLVVQGVTGPILGFSADMMAQLGVEMDASFQRYFDPAFCSVATLTQMDNDQQLIVM</sequence>
<evidence type="ECO:0000313" key="2">
    <source>
        <dbReference type="Proteomes" id="UP000799324"/>
    </source>
</evidence>
<protein>
    <recommendedName>
        <fullName evidence="3">Heterokaryon incompatibility domain-containing protein</fullName>
    </recommendedName>
</protein>
<dbReference type="EMBL" id="MU004423">
    <property type="protein sequence ID" value="KAF2651550.1"/>
    <property type="molecule type" value="Genomic_DNA"/>
</dbReference>
<keyword evidence="2" id="KW-1185">Reference proteome</keyword>
<dbReference type="OrthoDB" id="2426273at2759"/>
<dbReference type="PANTHER" id="PTHR39596:SF2">
    <property type="entry name" value="HET DOMAIN PROTEIN (AFU_ORTHOLOGUE AFUA_1G17550)-RELATED"/>
    <property type="match status" value="1"/>
</dbReference>
<dbReference type="Proteomes" id="UP000799324">
    <property type="component" value="Unassembled WGS sequence"/>
</dbReference>
<gene>
    <name evidence="1" type="ORF">K491DRAFT_781782</name>
</gene>
<evidence type="ECO:0000313" key="1">
    <source>
        <dbReference type="EMBL" id="KAF2651550.1"/>
    </source>
</evidence>